<proteinExistence type="predicted"/>
<dbReference type="EMBL" id="CAJJDP010000008">
    <property type="protein sequence ID" value="CAD8137865.1"/>
    <property type="molecule type" value="Genomic_DNA"/>
</dbReference>
<dbReference type="PROSITE" id="PS51157">
    <property type="entry name" value="ZF_UBR"/>
    <property type="match status" value="1"/>
</dbReference>
<keyword evidence="1" id="KW-0479">Metal-binding</keyword>
<accession>A0A8S1SCP0</accession>
<evidence type="ECO:0000313" key="6">
    <source>
        <dbReference type="EMBL" id="CAD8137865.1"/>
    </source>
</evidence>
<gene>
    <name evidence="6" type="ORF">POCTA_138.1.T0090064</name>
</gene>
<dbReference type="PANTHER" id="PTHR38924">
    <property type="entry name" value="ASPARAGINE AND ASPARTATE RICH PROTEIN 1"/>
    <property type="match status" value="1"/>
</dbReference>
<reference evidence="6" key="1">
    <citation type="submission" date="2021-01" db="EMBL/GenBank/DDBJ databases">
        <authorList>
            <consortium name="Genoscope - CEA"/>
            <person name="William W."/>
        </authorList>
    </citation>
    <scope>NUCLEOTIDE SEQUENCE</scope>
</reference>
<dbReference type="GO" id="GO:0008270">
    <property type="term" value="F:zinc ion binding"/>
    <property type="evidence" value="ECO:0007669"/>
    <property type="project" value="UniProtKB-KW"/>
</dbReference>
<feature type="domain" description="UBR-type" evidence="5">
    <location>
        <begin position="47"/>
        <end position="115"/>
    </location>
</feature>
<keyword evidence="7" id="KW-1185">Reference proteome</keyword>
<dbReference type="Proteomes" id="UP000683925">
    <property type="component" value="Unassembled WGS sequence"/>
</dbReference>
<protein>
    <recommendedName>
        <fullName evidence="5">UBR-type domain-containing protein</fullName>
    </recommendedName>
</protein>
<comment type="caution">
    <text evidence="6">The sequence shown here is derived from an EMBL/GenBank/DDBJ whole genome shotgun (WGS) entry which is preliminary data.</text>
</comment>
<keyword evidence="2" id="KW-0863">Zinc-finger</keyword>
<evidence type="ECO:0000313" key="7">
    <source>
        <dbReference type="Proteomes" id="UP000683925"/>
    </source>
</evidence>
<organism evidence="6 7">
    <name type="scientific">Paramecium octaurelia</name>
    <dbReference type="NCBI Taxonomy" id="43137"/>
    <lineage>
        <taxon>Eukaryota</taxon>
        <taxon>Sar</taxon>
        <taxon>Alveolata</taxon>
        <taxon>Ciliophora</taxon>
        <taxon>Intramacronucleata</taxon>
        <taxon>Oligohymenophorea</taxon>
        <taxon>Peniculida</taxon>
        <taxon>Parameciidae</taxon>
        <taxon>Paramecium</taxon>
    </lineage>
</organism>
<dbReference type="PANTHER" id="PTHR38924:SF2">
    <property type="entry name" value="CHROMOSOME UNDETERMINED SCAFFOLD_10, WHOLE GENOME SHOTGUN SEQUENCE"/>
    <property type="match status" value="1"/>
</dbReference>
<evidence type="ECO:0000256" key="2">
    <source>
        <dbReference type="ARBA" id="ARBA00022771"/>
    </source>
</evidence>
<dbReference type="OrthoDB" id="298156at2759"/>
<evidence type="ECO:0000256" key="3">
    <source>
        <dbReference type="ARBA" id="ARBA00022833"/>
    </source>
</evidence>
<dbReference type="OMA" id="IRNESYN"/>
<dbReference type="Pfam" id="PF02207">
    <property type="entry name" value="zf-UBR"/>
    <property type="match status" value="1"/>
</dbReference>
<name>A0A8S1SCP0_PAROT</name>
<dbReference type="InterPro" id="IPR003126">
    <property type="entry name" value="Znf_UBR"/>
</dbReference>
<feature type="zinc finger region" description="UBR-type" evidence="4">
    <location>
        <begin position="47"/>
        <end position="115"/>
    </location>
</feature>
<evidence type="ECO:0000259" key="5">
    <source>
        <dbReference type="PROSITE" id="PS51157"/>
    </source>
</evidence>
<dbReference type="SMART" id="SM00396">
    <property type="entry name" value="ZnF_UBR1"/>
    <property type="match status" value="1"/>
</dbReference>
<dbReference type="CDD" id="cd19670">
    <property type="entry name" value="UBR-box_UBR1_2_3"/>
    <property type="match status" value="1"/>
</dbReference>
<keyword evidence="3" id="KW-0862">Zinc</keyword>
<evidence type="ECO:0000256" key="4">
    <source>
        <dbReference type="PROSITE-ProRule" id="PRU00508"/>
    </source>
</evidence>
<sequence length="1444" mass="169840">MKSLIEKIDQRCNFYEEEFEVQDIIATLITKQKSHLNFIEESQVPNYQCQNKLENGYIVFQCFTCSQNVNHMICQECFDFERHTGHQFVPIGTGGQCDCGNSNVFQQSLCNTHNNEHQQGINQNLQIPQDLCQNLENFIKACATLYEQYSKLILKQQNQFPETAIKLYSFSLDFNLPNLQNLIESKFQIATYTTLLSKCQFLFELFYNAIEFLINDNPTLQHFIAYLLQQPLQPDSQQTILESIIQSYGITEHIFQLFDLSLDLTDLIYRLFKNQFKQLFTQLCLKKQQTLISYHKIVVTPNNDIIQELITEIYDSIQDDEEFTIQDDNTIQDIMNQAQIYFQALFTSKLISVDARNSQLVTWITSFQDKQILEEFIFGNYTCELFKAIQKQYQYFHQPNEYIISAPIQPLELIDTQLQQKEFGELCMIQLQQIFGKDFNYFLNQKVNNKFLRNYQMNDHIITTLINSLSEAFPAVYESYRQENNIPLNAYAKKDMEIYISYQGYALDIVNLSIQNLFSSKLSTIQFQKNFIDLLIVKCYNFIKLKRNIFSSFDFEIKKLYNQYLNNLNQTNDQKSIMIISMCLHLFKNASLLDKMFIIFLYVHFCQKEYKNPADFRQYLSELLEEPIEIIKNNLQRILLRSIQTFTTVFYTEDGDIINSYYGFSDSSINFKNESIDTAFGKLYIFLFDQIGLADIYQAFQVIQLPTMVQTCEITYNYFMRMMTSDLDVFNICIVYFDKNDNLPNILQQALQKAIQNILCSSSYYLYSTIINKFQSIGISVTPHLEKHILKICNFDTSVNKLTLKKAYKQIYDPNLLILDINFKAVLIEKLQNSQATQRMLTFGNGLEYDIQQFNQPDYHYLRKLILQVMCSVPTLFQSFNLMNSGFIETEVFLQFIYYQLMCANYFYNQELKAQTQNILNQLHNLRGNQKLQGLQLHFEQLILLLQKQSFNGDIPNLSLSNISKQKAQASKSNYKLKYGKLKNSKSLLNLMNQHFQSDSKLQQCDICQQELQSNKVLLIYLSQRIPSINYSIVPQLIEEAQNTINYSTTISIQNCYHKYHAHCFEEAFLDILHNKSQGIPEWQKYACPICLHCFNVQITMNEDISPSQLQSFNQSLLFIVKQLGEQQAIVQKYQSNEFFMLVEIYMQMVINLIQNLFINVQEFQRLQQNLILKQLIASLGLTIENFKICGFIHDIDYHFESEKSILISLLDTIDKHIIKASNQTLLKDEVLKLATKFYHSYPQQMEILCQCFGVEIEKNNNQQLQLKDEFAEYYVLLQEQLRNQIINVLGDNFQKFHDTFFPNQCHYCQSYNEQFSEDILVCILCSKVFCFKNCSNFEYGNLNMHALQEHNSSSFYVSLINGKLVQIQVPLGNYQQRILYSNKRNGNPIRNESYNLLNENWKDFEISQNRIREIADVIVWNNYQTGFALLQISADHFYYQGEL</sequence>
<evidence type="ECO:0000256" key="1">
    <source>
        <dbReference type="ARBA" id="ARBA00022723"/>
    </source>
</evidence>